<reference evidence="14" key="1">
    <citation type="journal article" date="2023" name="Mol. Plant Microbe Interact.">
        <title>Elucidating the Obligate Nature and Biological Capacity of an Invasive Fungal Corn Pathogen.</title>
        <authorList>
            <person name="MacCready J.S."/>
            <person name="Roggenkamp E.M."/>
            <person name="Gdanetz K."/>
            <person name="Chilvers M.I."/>
        </authorList>
    </citation>
    <scope>NUCLEOTIDE SEQUENCE</scope>
    <source>
        <strain evidence="14">PM02</strain>
    </source>
</reference>
<evidence type="ECO:0000256" key="1">
    <source>
        <dbReference type="ARBA" id="ARBA00008874"/>
    </source>
</evidence>
<evidence type="ECO:0000313" key="15">
    <source>
        <dbReference type="Proteomes" id="UP001217918"/>
    </source>
</evidence>
<dbReference type="InterPro" id="IPR036936">
    <property type="entry name" value="CRIB_dom_sf"/>
</dbReference>
<dbReference type="EMBL" id="JAQQPM010000008">
    <property type="protein sequence ID" value="KAK2074745.1"/>
    <property type="molecule type" value="Genomic_DNA"/>
</dbReference>
<dbReference type="SUPFAM" id="SSF56112">
    <property type="entry name" value="Protein kinase-like (PK-like)"/>
    <property type="match status" value="1"/>
</dbReference>
<dbReference type="SMART" id="SM00285">
    <property type="entry name" value="PBD"/>
    <property type="match status" value="1"/>
</dbReference>
<dbReference type="Proteomes" id="UP001217918">
    <property type="component" value="Unassembled WGS sequence"/>
</dbReference>
<dbReference type="InterPro" id="IPR051931">
    <property type="entry name" value="PAK3-like"/>
</dbReference>
<keyword evidence="3" id="KW-0589">Pheromone response</keyword>
<dbReference type="Gene3D" id="3.90.810.10">
    <property type="entry name" value="CRIB domain"/>
    <property type="match status" value="1"/>
</dbReference>
<dbReference type="InterPro" id="IPR011009">
    <property type="entry name" value="Kinase-like_dom_sf"/>
</dbReference>
<dbReference type="PANTHER" id="PTHR45832:SF22">
    <property type="entry name" value="SERINE_THREONINE-PROTEIN KINASE SAMKA-RELATED"/>
    <property type="match status" value="1"/>
</dbReference>
<keyword evidence="6" id="KW-0547">Nucleotide-binding</keyword>
<name>A0AAD9MHL7_9PEZI</name>
<dbReference type="AlphaFoldDB" id="A0AAD9MHL7"/>
<dbReference type="InterPro" id="IPR000095">
    <property type="entry name" value="CRIB_dom"/>
</dbReference>
<feature type="domain" description="Protein kinase" evidence="12">
    <location>
        <begin position="95"/>
        <end position="393"/>
    </location>
</feature>
<protein>
    <recommendedName>
        <fullName evidence="2">non-specific serine/threonine protein kinase</fullName>
        <ecNumber evidence="2">2.7.11.1</ecNumber>
    </recommendedName>
</protein>
<keyword evidence="7" id="KW-0418">Kinase</keyword>
<evidence type="ECO:0000256" key="7">
    <source>
        <dbReference type="ARBA" id="ARBA00022777"/>
    </source>
</evidence>
<feature type="region of interest" description="Disordered" evidence="11">
    <location>
        <begin position="118"/>
        <end position="153"/>
    </location>
</feature>
<keyword evidence="8" id="KW-0067">ATP-binding</keyword>
<gene>
    <name evidence="14" type="ORF">P8C59_008928</name>
</gene>
<evidence type="ECO:0000256" key="10">
    <source>
        <dbReference type="ARBA" id="ARBA00048679"/>
    </source>
</evidence>
<sequence length="422" mass="46428">MDGPNVLSHGISQRRRLTKKPPSSHQHQHSSSLSIDGRIDAQSLQSKRSSASLKRAPSAPPARTPTSSASNNSSPRFPSAATTLATRAGRPLSIKTSDELIGAPFDGSAILDRIQATKSPTHCQPARPPPPPPLNKTRIDDPRSMGHPPLRQSVSFSAGMEPTLSEKPAMAKTESASTVPKRFSDEGREFKIAGVLRKKSGFSGFMNSLVGSPRKPLISAPENPVHVTHVGYDSNTGTFTGLPKEWQRLINESGITEKDTREHPQILVDVMEGNIKLTDFGFCATINESQNKRTTMVGTPYWMAPEVVTRKEYGRKVDIWSLGIMAIEMVEGEPPYLTESPLRALWLIATNGTPHIKDEQNLSPVFRDFLYFALKVDPEKRASAHDLLRHEFMKHCVDLSTLAPLVRAAREARAQEKARKAQ</sequence>
<keyword evidence="5" id="KW-0808">Transferase</keyword>
<evidence type="ECO:0000256" key="8">
    <source>
        <dbReference type="ARBA" id="ARBA00022840"/>
    </source>
</evidence>
<dbReference type="InterPro" id="IPR000719">
    <property type="entry name" value="Prot_kinase_dom"/>
</dbReference>
<dbReference type="GO" id="GO:0005524">
    <property type="term" value="F:ATP binding"/>
    <property type="evidence" value="ECO:0007669"/>
    <property type="project" value="UniProtKB-KW"/>
</dbReference>
<feature type="compositionally biased region" description="Low complexity" evidence="11">
    <location>
        <begin position="64"/>
        <end position="80"/>
    </location>
</feature>
<dbReference type="Pfam" id="PF00069">
    <property type="entry name" value="Pkinase"/>
    <property type="match status" value="1"/>
</dbReference>
<feature type="domain" description="CRIB" evidence="13">
    <location>
        <begin position="218"/>
        <end position="231"/>
    </location>
</feature>
<dbReference type="GO" id="GO:0019236">
    <property type="term" value="P:response to pheromone"/>
    <property type="evidence" value="ECO:0007669"/>
    <property type="project" value="UniProtKB-KW"/>
</dbReference>
<feature type="compositionally biased region" description="Polar residues" evidence="11">
    <location>
        <begin position="42"/>
        <end position="52"/>
    </location>
</feature>
<dbReference type="CDD" id="cd01093">
    <property type="entry name" value="CRIB_PAK_like"/>
    <property type="match status" value="1"/>
</dbReference>
<proteinExistence type="inferred from homology"/>
<evidence type="ECO:0000259" key="12">
    <source>
        <dbReference type="PROSITE" id="PS50011"/>
    </source>
</evidence>
<dbReference type="SMART" id="SM00220">
    <property type="entry name" value="S_TKc"/>
    <property type="match status" value="1"/>
</dbReference>
<comment type="caution">
    <text evidence="14">The sequence shown here is derived from an EMBL/GenBank/DDBJ whole genome shotgun (WGS) entry which is preliminary data.</text>
</comment>
<feature type="compositionally biased region" description="Low complexity" evidence="11">
    <location>
        <begin position="23"/>
        <end position="34"/>
    </location>
</feature>
<comment type="similarity">
    <text evidence="1">Belongs to the protein kinase superfamily. STE Ser/Thr protein kinase family. STE20 subfamily.</text>
</comment>
<dbReference type="EC" id="2.7.11.1" evidence="2"/>
<keyword evidence="15" id="KW-1185">Reference proteome</keyword>
<evidence type="ECO:0000259" key="13">
    <source>
        <dbReference type="PROSITE" id="PS50108"/>
    </source>
</evidence>
<dbReference type="InterPro" id="IPR033923">
    <property type="entry name" value="PAK_BD"/>
</dbReference>
<accession>A0AAD9MHL7</accession>
<organism evidence="14 15">
    <name type="scientific">Phyllachora maydis</name>
    <dbReference type="NCBI Taxonomy" id="1825666"/>
    <lineage>
        <taxon>Eukaryota</taxon>
        <taxon>Fungi</taxon>
        <taxon>Dikarya</taxon>
        <taxon>Ascomycota</taxon>
        <taxon>Pezizomycotina</taxon>
        <taxon>Sordariomycetes</taxon>
        <taxon>Sordariomycetidae</taxon>
        <taxon>Phyllachorales</taxon>
        <taxon>Phyllachoraceae</taxon>
        <taxon>Phyllachora</taxon>
    </lineage>
</organism>
<evidence type="ECO:0000256" key="9">
    <source>
        <dbReference type="ARBA" id="ARBA00047899"/>
    </source>
</evidence>
<comment type="catalytic activity">
    <reaction evidence="9">
        <text>L-threonyl-[protein] + ATP = O-phospho-L-threonyl-[protein] + ADP + H(+)</text>
        <dbReference type="Rhea" id="RHEA:46608"/>
        <dbReference type="Rhea" id="RHEA-COMP:11060"/>
        <dbReference type="Rhea" id="RHEA-COMP:11605"/>
        <dbReference type="ChEBI" id="CHEBI:15378"/>
        <dbReference type="ChEBI" id="CHEBI:30013"/>
        <dbReference type="ChEBI" id="CHEBI:30616"/>
        <dbReference type="ChEBI" id="CHEBI:61977"/>
        <dbReference type="ChEBI" id="CHEBI:456216"/>
        <dbReference type="EC" id="2.7.11.1"/>
    </reaction>
</comment>
<dbReference type="PROSITE" id="PS50108">
    <property type="entry name" value="CRIB"/>
    <property type="match status" value="1"/>
</dbReference>
<dbReference type="PROSITE" id="PS50011">
    <property type="entry name" value="PROTEIN_KINASE_DOM"/>
    <property type="match status" value="1"/>
</dbReference>
<evidence type="ECO:0000256" key="11">
    <source>
        <dbReference type="SAM" id="MobiDB-lite"/>
    </source>
</evidence>
<feature type="region of interest" description="Disordered" evidence="11">
    <location>
        <begin position="1"/>
        <end position="80"/>
    </location>
</feature>
<evidence type="ECO:0000256" key="2">
    <source>
        <dbReference type="ARBA" id="ARBA00012513"/>
    </source>
</evidence>
<keyword evidence="4" id="KW-0723">Serine/threonine-protein kinase</keyword>
<evidence type="ECO:0000256" key="5">
    <source>
        <dbReference type="ARBA" id="ARBA00022679"/>
    </source>
</evidence>
<evidence type="ECO:0000256" key="4">
    <source>
        <dbReference type="ARBA" id="ARBA00022527"/>
    </source>
</evidence>
<evidence type="ECO:0000256" key="3">
    <source>
        <dbReference type="ARBA" id="ARBA00022507"/>
    </source>
</evidence>
<evidence type="ECO:0000313" key="14">
    <source>
        <dbReference type="EMBL" id="KAK2074745.1"/>
    </source>
</evidence>
<comment type="catalytic activity">
    <reaction evidence="10">
        <text>L-seryl-[protein] + ATP = O-phospho-L-seryl-[protein] + ADP + H(+)</text>
        <dbReference type="Rhea" id="RHEA:17989"/>
        <dbReference type="Rhea" id="RHEA-COMP:9863"/>
        <dbReference type="Rhea" id="RHEA-COMP:11604"/>
        <dbReference type="ChEBI" id="CHEBI:15378"/>
        <dbReference type="ChEBI" id="CHEBI:29999"/>
        <dbReference type="ChEBI" id="CHEBI:30616"/>
        <dbReference type="ChEBI" id="CHEBI:83421"/>
        <dbReference type="ChEBI" id="CHEBI:456216"/>
        <dbReference type="EC" id="2.7.11.1"/>
    </reaction>
</comment>
<dbReference type="PANTHER" id="PTHR45832">
    <property type="entry name" value="SERINE/THREONINE-PROTEIN KINASE SAMKA-RELATED-RELATED"/>
    <property type="match status" value="1"/>
</dbReference>
<dbReference type="Gene3D" id="1.10.510.10">
    <property type="entry name" value="Transferase(Phosphotransferase) domain 1"/>
    <property type="match status" value="1"/>
</dbReference>
<evidence type="ECO:0000256" key="6">
    <source>
        <dbReference type="ARBA" id="ARBA00022741"/>
    </source>
</evidence>
<dbReference type="GO" id="GO:0004674">
    <property type="term" value="F:protein serine/threonine kinase activity"/>
    <property type="evidence" value="ECO:0007669"/>
    <property type="project" value="UniProtKB-KW"/>
</dbReference>